<keyword evidence="3" id="KW-1185">Reference proteome</keyword>
<evidence type="ECO:0000313" key="2">
    <source>
        <dbReference type="EMBL" id="KAF6812489.1"/>
    </source>
</evidence>
<evidence type="ECO:0000256" key="1">
    <source>
        <dbReference type="SAM" id="MobiDB-lite"/>
    </source>
</evidence>
<organism evidence="2 3">
    <name type="scientific">Colletotrichum plurivorum</name>
    <dbReference type="NCBI Taxonomy" id="2175906"/>
    <lineage>
        <taxon>Eukaryota</taxon>
        <taxon>Fungi</taxon>
        <taxon>Dikarya</taxon>
        <taxon>Ascomycota</taxon>
        <taxon>Pezizomycotina</taxon>
        <taxon>Sordariomycetes</taxon>
        <taxon>Hypocreomycetidae</taxon>
        <taxon>Glomerellales</taxon>
        <taxon>Glomerellaceae</taxon>
        <taxon>Colletotrichum</taxon>
        <taxon>Colletotrichum orchidearum species complex</taxon>
    </lineage>
</organism>
<protein>
    <submittedName>
        <fullName evidence="2">Uncharacterized protein</fullName>
    </submittedName>
</protein>
<evidence type="ECO:0000313" key="3">
    <source>
        <dbReference type="Proteomes" id="UP000654918"/>
    </source>
</evidence>
<dbReference type="EMBL" id="WIGO01000433">
    <property type="protein sequence ID" value="KAF6812489.1"/>
    <property type="molecule type" value="Genomic_DNA"/>
</dbReference>
<accession>A0A8H6JG44</accession>
<dbReference type="AlphaFoldDB" id="A0A8H6JG44"/>
<sequence>MSSPEMGVSATDGADGRLDRTRTTVFPDRTPLIICITEVRSHSRIGLVEMVTDTEPGQRWSDDMAASQKARFAGPGRCTTNSIAVPSERSRMYTSEGGPLIRNVLKRVEADGTSAKPWADNNSEYLGPASPGFDFASSGLGITSHLQQNKHPGQVVMNGALG</sequence>
<name>A0A8H6JG44_9PEZI</name>
<proteinExistence type="predicted"/>
<feature type="region of interest" description="Disordered" evidence="1">
    <location>
        <begin position="1"/>
        <end position="22"/>
    </location>
</feature>
<dbReference type="Proteomes" id="UP000654918">
    <property type="component" value="Unassembled WGS sequence"/>
</dbReference>
<reference evidence="2" key="1">
    <citation type="journal article" date="2020" name="Phytopathology">
        <title>Genome Sequence Resources of Colletotrichum truncatum, C. plurivorum, C. musicola, and C. sojae: Four Species Pathogenic to Soybean (Glycine max).</title>
        <authorList>
            <person name="Rogerio F."/>
            <person name="Boufleur T.R."/>
            <person name="Ciampi-Guillardi M."/>
            <person name="Sukno S.A."/>
            <person name="Thon M.R."/>
            <person name="Massola Junior N.S."/>
            <person name="Baroncelli R."/>
        </authorList>
    </citation>
    <scope>NUCLEOTIDE SEQUENCE</scope>
    <source>
        <strain evidence="2">LFN00145</strain>
    </source>
</reference>
<comment type="caution">
    <text evidence="2">The sequence shown here is derived from an EMBL/GenBank/DDBJ whole genome shotgun (WGS) entry which is preliminary data.</text>
</comment>
<gene>
    <name evidence="2" type="ORF">CPLU01_14885</name>
</gene>